<dbReference type="Pfam" id="PF07731">
    <property type="entry name" value="Cu-oxidase_2"/>
    <property type="match status" value="1"/>
</dbReference>
<dbReference type="OrthoDB" id="767308at2759"/>
<dbReference type="GO" id="GO:0005507">
    <property type="term" value="F:copper ion binding"/>
    <property type="evidence" value="ECO:0007669"/>
    <property type="project" value="InterPro"/>
</dbReference>
<reference evidence="3 4" key="1">
    <citation type="submission" date="2020-10" db="EMBL/GenBank/DDBJ databases">
        <title>The Coptis chinensis genome and diversification of protoberbering-type alkaloids.</title>
        <authorList>
            <person name="Wang B."/>
            <person name="Shu S."/>
            <person name="Song C."/>
            <person name="Liu Y."/>
        </authorList>
    </citation>
    <scope>NUCLEOTIDE SEQUENCE [LARGE SCALE GENOMIC DNA]</scope>
    <source>
        <strain evidence="3">HL-2020</strain>
        <tissue evidence="3">Leaf</tissue>
    </source>
</reference>
<dbReference type="EMBL" id="JADFTS010000002">
    <property type="protein sequence ID" value="KAF9621910.1"/>
    <property type="molecule type" value="Genomic_DNA"/>
</dbReference>
<feature type="domain" description="Plastocyanin-like" evidence="2">
    <location>
        <begin position="34"/>
        <end position="76"/>
    </location>
</feature>
<evidence type="ECO:0000313" key="4">
    <source>
        <dbReference type="Proteomes" id="UP000631114"/>
    </source>
</evidence>
<evidence type="ECO:0000259" key="2">
    <source>
        <dbReference type="Pfam" id="PF07731"/>
    </source>
</evidence>
<sequence>MIGFSAYAMLIVATEIRGPLGYPQGFAKLLLQLQVFAGAWTAILVSLDNVGMWNLRAQNLNVWYLGQEVYVSVVNPEISNKTELPLPDNAIYCGLLTYLQKTQAHKVSFSGAETVCRAQVESQVEVVCGGTVVGASHLVVEKLHAVTMVYLLGDSFLMSGSYTNSDALEALPLMRIGYVCAAKTSFTVEGFSIIGNETILWHGVIDLQTDGTIALNMGRWVRICMNCPHMVGGGLGTRLEEWEGGAIIILCFLIFRKRCGMASFESLGVH</sequence>
<proteinExistence type="inferred from homology"/>
<dbReference type="InterPro" id="IPR008972">
    <property type="entry name" value="Cupredoxin"/>
</dbReference>
<dbReference type="InterPro" id="IPR011706">
    <property type="entry name" value="Cu-oxidase_C"/>
</dbReference>
<dbReference type="SUPFAM" id="SSF49503">
    <property type="entry name" value="Cupredoxins"/>
    <property type="match status" value="1"/>
</dbReference>
<evidence type="ECO:0000313" key="3">
    <source>
        <dbReference type="EMBL" id="KAF9621910.1"/>
    </source>
</evidence>
<protein>
    <recommendedName>
        <fullName evidence="2">Plastocyanin-like domain-containing protein</fullName>
    </recommendedName>
</protein>
<dbReference type="Proteomes" id="UP000631114">
    <property type="component" value="Unassembled WGS sequence"/>
</dbReference>
<name>A0A835M7A8_9MAGN</name>
<comment type="caution">
    <text evidence="3">The sequence shown here is derived from an EMBL/GenBank/DDBJ whole genome shotgun (WGS) entry which is preliminary data.</text>
</comment>
<keyword evidence="4" id="KW-1185">Reference proteome</keyword>
<gene>
    <name evidence="3" type="ORF">IFM89_029130</name>
</gene>
<evidence type="ECO:0000256" key="1">
    <source>
        <dbReference type="ARBA" id="ARBA00010609"/>
    </source>
</evidence>
<dbReference type="GO" id="GO:0016491">
    <property type="term" value="F:oxidoreductase activity"/>
    <property type="evidence" value="ECO:0007669"/>
    <property type="project" value="InterPro"/>
</dbReference>
<dbReference type="AlphaFoldDB" id="A0A835M7A8"/>
<organism evidence="3 4">
    <name type="scientific">Coptis chinensis</name>
    <dbReference type="NCBI Taxonomy" id="261450"/>
    <lineage>
        <taxon>Eukaryota</taxon>
        <taxon>Viridiplantae</taxon>
        <taxon>Streptophyta</taxon>
        <taxon>Embryophyta</taxon>
        <taxon>Tracheophyta</taxon>
        <taxon>Spermatophyta</taxon>
        <taxon>Magnoliopsida</taxon>
        <taxon>Ranunculales</taxon>
        <taxon>Ranunculaceae</taxon>
        <taxon>Coptidoideae</taxon>
        <taxon>Coptis</taxon>
    </lineage>
</organism>
<accession>A0A835M7A8</accession>
<comment type="similarity">
    <text evidence="1">Belongs to the multicopper oxidase family.</text>
</comment>